<comment type="caution">
    <text evidence="1">The sequence shown here is derived from an EMBL/GenBank/DDBJ whole genome shotgun (WGS) entry which is preliminary data.</text>
</comment>
<sequence>MKKTKKQELHRLMEVYGKVVNSLASLDHPTPKLIIDTWPSTRQKFFEMLESKATGMTPSVLVGGLKQGLLEMPQVFGGMPVDLEKKAVESYLSVINEELPEFFAQMDADLQVILGRGRIRSEKEFYLVRLMLDQAEKDGQTVIIEQLMGLISPYESR</sequence>
<keyword evidence="2" id="KW-1185">Reference proteome</keyword>
<dbReference type="RefSeq" id="WP_053938949.1">
    <property type="nucleotide sequence ID" value="NZ_LAQT01000027.1"/>
</dbReference>
<gene>
    <name evidence="1" type="ORF">WG78_16705</name>
</gene>
<evidence type="ECO:0000313" key="2">
    <source>
        <dbReference type="Proteomes" id="UP000037939"/>
    </source>
</evidence>
<accession>A0A0N0XHE0</accession>
<proteinExistence type="predicted"/>
<evidence type="ECO:0000313" key="1">
    <source>
        <dbReference type="EMBL" id="KPC50713.1"/>
    </source>
</evidence>
<name>A0A0N0XHE0_9NEIS</name>
<dbReference type="OrthoDB" id="8780177at2"/>
<dbReference type="Proteomes" id="UP000037939">
    <property type="component" value="Unassembled WGS sequence"/>
</dbReference>
<organism evidence="1 2">
    <name type="scientific">Amantichitinum ursilacus</name>
    <dbReference type="NCBI Taxonomy" id="857265"/>
    <lineage>
        <taxon>Bacteria</taxon>
        <taxon>Pseudomonadati</taxon>
        <taxon>Pseudomonadota</taxon>
        <taxon>Betaproteobacteria</taxon>
        <taxon>Neisseriales</taxon>
        <taxon>Chitinibacteraceae</taxon>
        <taxon>Amantichitinum</taxon>
    </lineage>
</organism>
<reference evidence="1 2" key="1">
    <citation type="submission" date="2015-07" db="EMBL/GenBank/DDBJ databases">
        <title>Draft genome sequence of the Amantichitinum ursilacus IGB-41, a new chitin-degrading bacterium.</title>
        <authorList>
            <person name="Kirstahler P."/>
            <person name="Guenther M."/>
            <person name="Grumaz C."/>
            <person name="Rupp S."/>
            <person name="Zibek S."/>
            <person name="Sohn K."/>
        </authorList>
    </citation>
    <scope>NUCLEOTIDE SEQUENCE [LARGE SCALE GENOMIC DNA]</scope>
    <source>
        <strain evidence="1 2">IGB-41</strain>
    </source>
</reference>
<dbReference type="AlphaFoldDB" id="A0A0N0XHE0"/>
<protein>
    <submittedName>
        <fullName evidence="1">Uncharacterized protein</fullName>
    </submittedName>
</protein>
<dbReference type="STRING" id="857265.WG78_16705"/>
<dbReference type="EMBL" id="LAQT01000027">
    <property type="protein sequence ID" value="KPC50713.1"/>
    <property type="molecule type" value="Genomic_DNA"/>
</dbReference>